<protein>
    <submittedName>
        <fullName evidence="1">Uncharacterized protein</fullName>
    </submittedName>
</protein>
<name>A0A937K2W6_9BACT</name>
<comment type="caution">
    <text evidence="1">The sequence shown here is derived from an EMBL/GenBank/DDBJ whole genome shotgun (WGS) entry which is preliminary data.</text>
</comment>
<gene>
    <name evidence="1" type="ORF">JL102_23095</name>
</gene>
<sequence length="102" mass="11923">MRLLRKLFGKKALSPDDQIGESIKLMVEICMEYVGFDSLEIDDVYIFITIEESQYVNFCYRINGEIVKKHKVNESLTSSVNVEPERQRQVLETCNEEDNRSL</sequence>
<organism evidence="1 2">
    <name type="scientific">Fulvivirga sediminis</name>
    <dbReference type="NCBI Taxonomy" id="2803949"/>
    <lineage>
        <taxon>Bacteria</taxon>
        <taxon>Pseudomonadati</taxon>
        <taxon>Bacteroidota</taxon>
        <taxon>Cytophagia</taxon>
        <taxon>Cytophagales</taxon>
        <taxon>Fulvivirgaceae</taxon>
        <taxon>Fulvivirga</taxon>
    </lineage>
</organism>
<evidence type="ECO:0000313" key="1">
    <source>
        <dbReference type="EMBL" id="MBL3659051.1"/>
    </source>
</evidence>
<evidence type="ECO:0000313" key="2">
    <source>
        <dbReference type="Proteomes" id="UP000659388"/>
    </source>
</evidence>
<dbReference type="RefSeq" id="WP_202246845.1">
    <property type="nucleotide sequence ID" value="NZ_JAESIY010000026.1"/>
</dbReference>
<accession>A0A937K2W6</accession>
<reference evidence="1" key="1">
    <citation type="submission" date="2021-01" db="EMBL/GenBank/DDBJ databases">
        <title>Fulvivirga kasyanovii gen. nov., sp nov., a novel member of the phylum Bacteroidetes isolated from seawater in a mussel farm.</title>
        <authorList>
            <person name="Zhao L.-H."/>
            <person name="Wang Z.-J."/>
        </authorList>
    </citation>
    <scope>NUCLEOTIDE SEQUENCE</scope>
    <source>
        <strain evidence="1">2943</strain>
    </source>
</reference>
<dbReference type="AlphaFoldDB" id="A0A937K2W6"/>
<keyword evidence="2" id="KW-1185">Reference proteome</keyword>
<dbReference type="Proteomes" id="UP000659388">
    <property type="component" value="Unassembled WGS sequence"/>
</dbReference>
<dbReference type="EMBL" id="JAESIY010000026">
    <property type="protein sequence ID" value="MBL3659051.1"/>
    <property type="molecule type" value="Genomic_DNA"/>
</dbReference>
<proteinExistence type="predicted"/>